<dbReference type="EMBL" id="LXQA010036396">
    <property type="protein sequence ID" value="MCH97983.1"/>
    <property type="molecule type" value="Genomic_DNA"/>
</dbReference>
<sequence>MLGEKPDKTKTQPKKDERTREERGRRAHRGGYPEYTPLNTPREKILQECLNTEFADAGIRPPKELRENPRTDKSKFCKYHRSAGHDTEDCIQLKEAIEELIKQGKLNRYTKEMGHGSYDKRKYDSSRRHTRRSESPKRKRSPRREPSPNKMVEAVGNKEDDDSEREKDPGKRPFVAATLNMSY</sequence>
<evidence type="ECO:0000256" key="1">
    <source>
        <dbReference type="SAM" id="MobiDB-lite"/>
    </source>
</evidence>
<feature type="region of interest" description="Disordered" evidence="1">
    <location>
        <begin position="1"/>
        <end position="41"/>
    </location>
</feature>
<feature type="compositionally biased region" description="Basic and acidic residues" evidence="1">
    <location>
        <begin position="1"/>
        <end position="24"/>
    </location>
</feature>
<dbReference type="Proteomes" id="UP000265520">
    <property type="component" value="Unassembled WGS sequence"/>
</dbReference>
<proteinExistence type="predicted"/>
<comment type="caution">
    <text evidence="2">The sequence shown here is derived from an EMBL/GenBank/DDBJ whole genome shotgun (WGS) entry which is preliminary data.</text>
</comment>
<protein>
    <submittedName>
        <fullName evidence="2">Gag-pol polyprotein</fullName>
    </submittedName>
</protein>
<evidence type="ECO:0000313" key="2">
    <source>
        <dbReference type="EMBL" id="MCH97983.1"/>
    </source>
</evidence>
<dbReference type="AlphaFoldDB" id="A0A392NF65"/>
<feature type="compositionally biased region" description="Basic and acidic residues" evidence="1">
    <location>
        <begin position="109"/>
        <end position="136"/>
    </location>
</feature>
<reference evidence="2 3" key="1">
    <citation type="journal article" date="2018" name="Front. Plant Sci.">
        <title>Red Clover (Trifolium pratense) and Zigzag Clover (T. medium) - A Picture of Genomic Similarities and Differences.</title>
        <authorList>
            <person name="Dluhosova J."/>
            <person name="Istvanek J."/>
            <person name="Nedelnik J."/>
            <person name="Repkova J."/>
        </authorList>
    </citation>
    <scope>NUCLEOTIDE SEQUENCE [LARGE SCALE GENOMIC DNA]</scope>
    <source>
        <strain evidence="3">cv. 10/8</strain>
        <tissue evidence="2">Leaf</tissue>
    </source>
</reference>
<keyword evidence="3" id="KW-1185">Reference proteome</keyword>
<feature type="region of interest" description="Disordered" evidence="1">
    <location>
        <begin position="104"/>
        <end position="183"/>
    </location>
</feature>
<accession>A0A392NF65</accession>
<organism evidence="2 3">
    <name type="scientific">Trifolium medium</name>
    <dbReference type="NCBI Taxonomy" id="97028"/>
    <lineage>
        <taxon>Eukaryota</taxon>
        <taxon>Viridiplantae</taxon>
        <taxon>Streptophyta</taxon>
        <taxon>Embryophyta</taxon>
        <taxon>Tracheophyta</taxon>
        <taxon>Spermatophyta</taxon>
        <taxon>Magnoliopsida</taxon>
        <taxon>eudicotyledons</taxon>
        <taxon>Gunneridae</taxon>
        <taxon>Pentapetalae</taxon>
        <taxon>rosids</taxon>
        <taxon>fabids</taxon>
        <taxon>Fabales</taxon>
        <taxon>Fabaceae</taxon>
        <taxon>Papilionoideae</taxon>
        <taxon>50 kb inversion clade</taxon>
        <taxon>NPAAA clade</taxon>
        <taxon>Hologalegina</taxon>
        <taxon>IRL clade</taxon>
        <taxon>Trifolieae</taxon>
        <taxon>Trifolium</taxon>
    </lineage>
</organism>
<evidence type="ECO:0000313" key="3">
    <source>
        <dbReference type="Proteomes" id="UP000265520"/>
    </source>
</evidence>
<name>A0A392NF65_9FABA</name>